<comment type="subunit">
    <text evidence="3">Homotetramer.</text>
</comment>
<gene>
    <name evidence="3 6" type="primary">ffsA</name>
    <name evidence="7" type="ORF">GGQ86_001901</name>
    <name evidence="6" type="ORF">XFLAVUS301_04910</name>
</gene>
<keyword evidence="9" id="KW-1185">Reference proteome</keyword>
<name>A0A9W6CJJ0_XANFL</name>
<dbReference type="NCBIfam" id="TIGR03119">
    <property type="entry name" value="one_C_fhcD"/>
    <property type="match status" value="1"/>
</dbReference>
<dbReference type="RefSeq" id="WP_281805107.1">
    <property type="nucleotide sequence ID" value="NZ_BSDO01000001.1"/>
</dbReference>
<dbReference type="EC" id="2.3.1.101" evidence="3"/>
<evidence type="ECO:0000313" key="6">
    <source>
        <dbReference type="EMBL" id="GLI20817.1"/>
    </source>
</evidence>
<comment type="function">
    <text evidence="3">Catalyzes the transfer of a formyl group from 5-formyl tetrahydromethanopterin (5-formyl-H(4)MPT) to methanofuran (MFR) to produce formylmethanofuran (formyl-MFR) and tetrahydromethanopterin (H(4)MPT).</text>
</comment>
<evidence type="ECO:0000313" key="7">
    <source>
        <dbReference type="EMBL" id="MDR6333431.1"/>
    </source>
</evidence>
<dbReference type="NCBIfam" id="NF002554">
    <property type="entry name" value="PRK02114.1"/>
    <property type="match status" value="1"/>
</dbReference>
<keyword evidence="3" id="KW-0554">One-carbon metabolism</keyword>
<dbReference type="Pfam" id="PF02741">
    <property type="entry name" value="FTR_C"/>
    <property type="match status" value="1"/>
</dbReference>
<dbReference type="GO" id="GO:0030270">
    <property type="term" value="F:formylmethanofuran-tetrahydromethanopterin N-formyltransferase activity"/>
    <property type="evidence" value="ECO:0007669"/>
    <property type="project" value="UniProtKB-UniRule"/>
</dbReference>
<evidence type="ECO:0000313" key="8">
    <source>
        <dbReference type="Proteomes" id="UP001144397"/>
    </source>
</evidence>
<dbReference type="InterPro" id="IPR022667">
    <property type="entry name" value="ForMFR_H4MPT_ForTrfase_N"/>
</dbReference>
<dbReference type="InterPro" id="IPR014053">
    <property type="entry name" value="ForMFR_H4MPT_ForTrfase"/>
</dbReference>
<dbReference type="GeneID" id="95761284"/>
<evidence type="ECO:0000256" key="2">
    <source>
        <dbReference type="ARBA" id="ARBA00022679"/>
    </source>
</evidence>
<evidence type="ECO:0000256" key="3">
    <source>
        <dbReference type="HAMAP-Rule" id="MF_00579"/>
    </source>
</evidence>
<accession>A0A9W6CJJ0</accession>
<evidence type="ECO:0000256" key="1">
    <source>
        <dbReference type="ARBA" id="ARBA00006770"/>
    </source>
</evidence>
<reference evidence="7 9" key="2">
    <citation type="submission" date="2023-07" db="EMBL/GenBank/DDBJ databases">
        <title>Genomic Encyclopedia of Type Strains, Phase IV (KMG-IV): sequencing the most valuable type-strain genomes for metagenomic binning, comparative biology and taxonomic classification.</title>
        <authorList>
            <person name="Goeker M."/>
        </authorList>
    </citation>
    <scope>NUCLEOTIDE SEQUENCE [LARGE SCALE GENOMIC DNA]</scope>
    <source>
        <strain evidence="7 9">DSM 338</strain>
    </source>
</reference>
<keyword evidence="3 7" id="KW-0012">Acyltransferase</keyword>
<reference evidence="6" key="1">
    <citation type="submission" date="2022-12" db="EMBL/GenBank/DDBJ databases">
        <title>Reference genome sequencing for broad-spectrum identification of bacterial and archaeal isolates by mass spectrometry.</title>
        <authorList>
            <person name="Sekiguchi Y."/>
            <person name="Tourlousse D.M."/>
        </authorList>
    </citation>
    <scope>NUCLEOTIDE SEQUENCE</scope>
    <source>
        <strain evidence="6">301</strain>
    </source>
</reference>
<comment type="catalytic activity">
    <reaction evidence="3">
        <text>N-formylmethanofuran + 5,6,7,8-tetrahydromethanopterin + H(+) = N(5)-formyl-5,6,7,8-tetrahydromethanopterin + methanofuran</text>
        <dbReference type="Rhea" id="RHEA:18061"/>
        <dbReference type="ChEBI" id="CHEBI:15378"/>
        <dbReference type="ChEBI" id="CHEBI:57727"/>
        <dbReference type="ChEBI" id="CHEBI:58018"/>
        <dbReference type="ChEBI" id="CHEBI:58103"/>
        <dbReference type="ChEBI" id="CHEBI:58151"/>
        <dbReference type="EC" id="2.3.1.101"/>
    </reaction>
</comment>
<comment type="pathway">
    <text evidence="3">One-carbon metabolism; formaldehyde degradation; formate from formaldehyde (H(4)MPT route): step 4/5.</text>
</comment>
<dbReference type="GO" id="GO:0005737">
    <property type="term" value="C:cytoplasm"/>
    <property type="evidence" value="ECO:0007669"/>
    <property type="project" value="UniProtKB-SubCell"/>
</dbReference>
<evidence type="ECO:0000313" key="9">
    <source>
        <dbReference type="Proteomes" id="UP001245370"/>
    </source>
</evidence>
<proteinExistence type="inferred from homology"/>
<comment type="caution">
    <text evidence="6">The sequence shown here is derived from an EMBL/GenBank/DDBJ whole genome shotgun (WGS) entry which is preliminary data.</text>
</comment>
<evidence type="ECO:0000259" key="5">
    <source>
        <dbReference type="Pfam" id="PF02741"/>
    </source>
</evidence>
<protein>
    <recommendedName>
        <fullName evidence="3">Formylmethanofuran--tetrahydromethanopterin formyltransferase</fullName>
        <shortName evidence="3">Ftr</shortName>
        <ecNumber evidence="3">2.3.1.101</ecNumber>
    </recommendedName>
    <alternativeName>
        <fullName evidence="3">H4MPT formyltransferase</fullName>
    </alternativeName>
</protein>
<dbReference type="GO" id="GO:0006730">
    <property type="term" value="P:one-carbon metabolic process"/>
    <property type="evidence" value="ECO:0007669"/>
    <property type="project" value="UniProtKB-UniRule"/>
</dbReference>
<dbReference type="Gene3D" id="3.30.70.520">
    <property type="match status" value="2"/>
</dbReference>
<dbReference type="PIRSF" id="PIRSF006414">
    <property type="entry name" value="Ftr_formyl_trnsf"/>
    <property type="match status" value="1"/>
</dbReference>
<organism evidence="6 8">
    <name type="scientific">Xanthobacter flavus</name>
    <dbReference type="NCBI Taxonomy" id="281"/>
    <lineage>
        <taxon>Bacteria</taxon>
        <taxon>Pseudomonadati</taxon>
        <taxon>Pseudomonadota</taxon>
        <taxon>Alphaproteobacteria</taxon>
        <taxon>Hyphomicrobiales</taxon>
        <taxon>Xanthobacteraceae</taxon>
        <taxon>Xanthobacter</taxon>
    </lineage>
</organism>
<comment type="subcellular location">
    <subcellularLocation>
        <location evidence="3">Cytoplasm</location>
    </subcellularLocation>
</comment>
<evidence type="ECO:0000259" key="4">
    <source>
        <dbReference type="Pfam" id="PF01913"/>
    </source>
</evidence>
<dbReference type="EMBL" id="JAVDPY010000003">
    <property type="protein sequence ID" value="MDR6333431.1"/>
    <property type="molecule type" value="Genomic_DNA"/>
</dbReference>
<dbReference type="AlphaFoldDB" id="A0A9W6CJJ0"/>
<dbReference type="GO" id="GO:0046294">
    <property type="term" value="P:formaldehyde catabolic process"/>
    <property type="evidence" value="ECO:0007669"/>
    <property type="project" value="UniProtKB-UniRule"/>
</dbReference>
<dbReference type="InterPro" id="IPR023447">
    <property type="entry name" value="ForMFR_H4MPT_ForTrfase_fd-like"/>
</dbReference>
<dbReference type="EMBL" id="BSDO01000001">
    <property type="protein sequence ID" value="GLI20817.1"/>
    <property type="molecule type" value="Genomic_DNA"/>
</dbReference>
<dbReference type="Pfam" id="PF01913">
    <property type="entry name" value="FTR"/>
    <property type="match status" value="1"/>
</dbReference>
<comment type="similarity">
    <text evidence="1 3">Belongs to the FTR family.</text>
</comment>
<dbReference type="Proteomes" id="UP001144397">
    <property type="component" value="Unassembled WGS sequence"/>
</dbReference>
<keyword evidence="2 3" id="KW-0808">Transferase</keyword>
<keyword evidence="3" id="KW-0963">Cytoplasm</keyword>
<sequence length="310" mass="31662">MSAPAPLLINGVEIRDSFAEAFPMAGTRLIITADTPRWAHTAAASLTGFATSVIGCGCEAAIEREIPSDETPDGRPGYAVLIFAMSLKDLKKIVPLRAGQCVLTSPTSALYSGLEGGSAVPLGKALRYFGDGHQMSKNLGGSRIWRIPVMEGEFVCDEIVGSTTAAVGGGNFLILARSRPAALAAAEAAVAAMGQVRGAIMPFPGGVVRSGSKVGSKYAGLIASSNDAYCPTLRGIAKTALPAEVESVLEIVIDGLSEGEVADSMRAGITAVCGLGAAGGVVAVDAGNYGGNLGPFHFKLHQLMAQEAGR</sequence>
<dbReference type="SUPFAM" id="SSF55112">
    <property type="entry name" value="Formylmethanofuran:tetrahydromethanopterin formyltransferase"/>
    <property type="match status" value="2"/>
</dbReference>
<feature type="domain" description="Formylmethanofuran: tetrahydromethanopterin formyltransferase Ftr C-terminal" evidence="5">
    <location>
        <begin position="152"/>
        <end position="303"/>
    </location>
</feature>
<feature type="domain" description="Formylmethanofuran: tetrahydromethanopterin formyltransferase Ftr N-terminal" evidence="4">
    <location>
        <begin position="9"/>
        <end position="149"/>
    </location>
</feature>
<dbReference type="InterPro" id="IPR002770">
    <property type="entry name" value="ForMFR_H4MPT_ForTrfase_C"/>
</dbReference>
<dbReference type="HAMAP" id="MF_00579">
    <property type="entry name" value="FTR"/>
    <property type="match status" value="1"/>
</dbReference>
<dbReference type="Proteomes" id="UP001245370">
    <property type="component" value="Unassembled WGS sequence"/>
</dbReference>